<dbReference type="OrthoDB" id="8101431at2"/>
<comment type="caution">
    <text evidence="2">The sequence shown here is derived from an EMBL/GenBank/DDBJ whole genome shotgun (WGS) entry which is preliminary data.</text>
</comment>
<accession>A0A135HZ75</accession>
<keyword evidence="1" id="KW-0732">Signal</keyword>
<keyword evidence="3" id="KW-1185">Reference proteome</keyword>
<dbReference type="AlphaFoldDB" id="A0A135HZ75"/>
<protein>
    <submittedName>
        <fullName evidence="2">Uncharacterized protein</fullName>
    </submittedName>
</protein>
<dbReference type="RefSeq" id="WP_068879771.1">
    <property type="nucleotide sequence ID" value="NZ_LNTU01000001.1"/>
</dbReference>
<gene>
    <name evidence="2" type="ORF">ATN84_01520</name>
</gene>
<evidence type="ECO:0000313" key="3">
    <source>
        <dbReference type="Proteomes" id="UP000070107"/>
    </source>
</evidence>
<feature type="chain" id="PRO_5007465438" evidence="1">
    <location>
        <begin position="25"/>
        <end position="112"/>
    </location>
</feature>
<evidence type="ECO:0000256" key="1">
    <source>
        <dbReference type="SAM" id="SignalP"/>
    </source>
</evidence>
<proteinExistence type="predicted"/>
<sequence length="112" mass="11591">MGRLVRIFAILLLAMFATGTIAHAAQTAGMSATMSAAVMAKMDMVDCEGCPKDHGKAPVCEQGCLMPFAGITAAAGIRLPVLASDRADFLLIETDGDASPPDLAPPRSSITR</sequence>
<name>A0A135HZ75_9HYPH</name>
<evidence type="ECO:0000313" key="2">
    <source>
        <dbReference type="EMBL" id="KXF78502.1"/>
    </source>
</evidence>
<organism evidence="2 3">
    <name type="scientific">Paramesorhizobium deserti</name>
    <dbReference type="NCBI Taxonomy" id="1494590"/>
    <lineage>
        <taxon>Bacteria</taxon>
        <taxon>Pseudomonadati</taxon>
        <taxon>Pseudomonadota</taxon>
        <taxon>Alphaproteobacteria</taxon>
        <taxon>Hyphomicrobiales</taxon>
        <taxon>Phyllobacteriaceae</taxon>
        <taxon>Paramesorhizobium</taxon>
    </lineage>
</organism>
<dbReference type="EMBL" id="LNTU01000001">
    <property type="protein sequence ID" value="KXF78502.1"/>
    <property type="molecule type" value="Genomic_DNA"/>
</dbReference>
<feature type="signal peptide" evidence="1">
    <location>
        <begin position="1"/>
        <end position="24"/>
    </location>
</feature>
<dbReference type="STRING" id="1494590.ATN84_01520"/>
<dbReference type="Proteomes" id="UP000070107">
    <property type="component" value="Unassembled WGS sequence"/>
</dbReference>
<reference evidence="2 3" key="1">
    <citation type="submission" date="2015-11" db="EMBL/GenBank/DDBJ databases">
        <title>Draft genome sequence of Paramesorhizobium deserti A-3-E, a strain highly resistant to diverse beta-lactam antibiotics.</title>
        <authorList>
            <person name="Lv R."/>
            <person name="Yang X."/>
            <person name="Fang N."/>
            <person name="Guo J."/>
            <person name="Luo X."/>
            <person name="Peng F."/>
            <person name="Yang R."/>
            <person name="Cui Y."/>
            <person name="Fang C."/>
            <person name="Song Y."/>
        </authorList>
    </citation>
    <scope>NUCLEOTIDE SEQUENCE [LARGE SCALE GENOMIC DNA]</scope>
    <source>
        <strain evidence="2 3">A-3-E</strain>
    </source>
</reference>